<dbReference type="EMBL" id="AMZH03004275">
    <property type="protein sequence ID" value="RRT69655.1"/>
    <property type="molecule type" value="Genomic_DNA"/>
</dbReference>
<name>A0A427A0A1_ENSVE</name>
<evidence type="ECO:0000313" key="2">
    <source>
        <dbReference type="EMBL" id="RRT69655.1"/>
    </source>
</evidence>
<gene>
    <name evidence="2" type="ORF">B296_00013762</name>
</gene>
<reference evidence="2 3" key="1">
    <citation type="journal article" date="2014" name="Agronomy (Basel)">
        <title>A Draft Genome Sequence for Ensete ventricosum, the Drought-Tolerant Tree Against Hunger.</title>
        <authorList>
            <person name="Harrison J."/>
            <person name="Moore K.A."/>
            <person name="Paszkiewicz K."/>
            <person name="Jones T."/>
            <person name="Grant M."/>
            <person name="Ambacheew D."/>
            <person name="Muzemil S."/>
            <person name="Studholme D.J."/>
        </authorList>
    </citation>
    <scope>NUCLEOTIDE SEQUENCE [LARGE SCALE GENOMIC DNA]</scope>
</reference>
<feature type="region of interest" description="Disordered" evidence="1">
    <location>
        <begin position="24"/>
        <end position="43"/>
    </location>
</feature>
<comment type="caution">
    <text evidence="2">The sequence shown here is derived from an EMBL/GenBank/DDBJ whole genome shotgun (WGS) entry which is preliminary data.</text>
</comment>
<dbReference type="AlphaFoldDB" id="A0A427A0A1"/>
<sequence>MRDPDNAYLLGDVGCDPTKSTWIRAREEERSTQSASRREEEGEIMRRAKWNGERGIRERANRSDRCPVPHSGSTHVRRGLFIVLCSATSPLVHVPTVSASLAR</sequence>
<evidence type="ECO:0000313" key="3">
    <source>
        <dbReference type="Proteomes" id="UP000287651"/>
    </source>
</evidence>
<organism evidence="2 3">
    <name type="scientific">Ensete ventricosum</name>
    <name type="common">Abyssinian banana</name>
    <name type="synonym">Musa ensete</name>
    <dbReference type="NCBI Taxonomy" id="4639"/>
    <lineage>
        <taxon>Eukaryota</taxon>
        <taxon>Viridiplantae</taxon>
        <taxon>Streptophyta</taxon>
        <taxon>Embryophyta</taxon>
        <taxon>Tracheophyta</taxon>
        <taxon>Spermatophyta</taxon>
        <taxon>Magnoliopsida</taxon>
        <taxon>Liliopsida</taxon>
        <taxon>Zingiberales</taxon>
        <taxon>Musaceae</taxon>
        <taxon>Ensete</taxon>
    </lineage>
</organism>
<protein>
    <submittedName>
        <fullName evidence="2">Uncharacterized protein</fullName>
    </submittedName>
</protein>
<evidence type="ECO:0000256" key="1">
    <source>
        <dbReference type="SAM" id="MobiDB-lite"/>
    </source>
</evidence>
<accession>A0A427A0A1</accession>
<dbReference type="Proteomes" id="UP000287651">
    <property type="component" value="Unassembled WGS sequence"/>
</dbReference>
<proteinExistence type="predicted"/>